<evidence type="ECO:0000313" key="7">
    <source>
        <dbReference type="Proteomes" id="UP000315525"/>
    </source>
</evidence>
<evidence type="ECO:0000256" key="3">
    <source>
        <dbReference type="ARBA" id="ARBA00022807"/>
    </source>
</evidence>
<dbReference type="PANTHER" id="PTHR10363">
    <property type="entry name" value="BLEOMYCIN HYDROLASE"/>
    <property type="match status" value="1"/>
</dbReference>
<dbReference type="InterPro" id="IPR025660">
    <property type="entry name" value="Pept_his_AS"/>
</dbReference>
<dbReference type="AlphaFoldDB" id="A0A523UMI4"/>
<comment type="caution">
    <text evidence="6">The sequence shown here is derived from an EMBL/GenBank/DDBJ whole genome shotgun (WGS) entry which is preliminary data.</text>
</comment>
<feature type="active site" evidence="5">
    <location>
        <position position="70"/>
    </location>
</feature>
<dbReference type="Gene3D" id="3.90.70.10">
    <property type="entry name" value="Cysteine proteinases"/>
    <property type="match status" value="1"/>
</dbReference>
<sequence length="447" mass="51076">MDKAVSKDDISRFSEVFDADPKNVLALNAVAKSGIGAVALNREVVNRVHHTYSHLIETPEVTNQKKSGRCWLFAGLNAFRLTATKKLNLEKFELSQAYLMFWDKLEKANFFLENIIKTRDEPLDGRLVMWLLANALPDGGQWDMFVNLIKKYGVVPKFAMPETESSSQSGPMNAVLVAKLREYAQVLRNMHADAASTDEMRSKKGEQMTEFYKMLTIHLGRPPQSFLWEWRDKDKEFHRHGNITPQKFFEEFVGSDTDDMVCLINAPTKDKPYDKLYTVQYLGNVAGGEIVRYLNVPMEVLKKATAAMIADDRAVWFGCDVGKMMERKMGILDNELYDYELVFGSQFKLDKAGRLDYGHSKMTHAMVLTGVDLDDTGKPIKWRVENSWGKKIGDKGYFVMADNWFNEFLYEVTVSKKYLTPKLLEVLDTEPVVLPPWDPMGALARNE</sequence>
<dbReference type="PANTHER" id="PTHR10363:SF2">
    <property type="entry name" value="BLEOMYCIN HYDROLASE"/>
    <property type="match status" value="1"/>
</dbReference>
<keyword evidence="4 6" id="KW-0031">Aminopeptidase</keyword>
<protein>
    <recommendedName>
        <fullName evidence="4">Aminopeptidase</fullName>
    </recommendedName>
</protein>
<dbReference type="GO" id="GO:0009636">
    <property type="term" value="P:response to toxic substance"/>
    <property type="evidence" value="ECO:0007669"/>
    <property type="project" value="TreeGrafter"/>
</dbReference>
<proteinExistence type="inferred from homology"/>
<keyword evidence="1 4" id="KW-0645">Protease</keyword>
<gene>
    <name evidence="6" type="ORF">E3J62_12370</name>
</gene>
<dbReference type="Proteomes" id="UP000315525">
    <property type="component" value="Unassembled WGS sequence"/>
</dbReference>
<dbReference type="InterPro" id="IPR038765">
    <property type="entry name" value="Papain-like_cys_pep_sf"/>
</dbReference>
<feature type="active site" evidence="5">
    <location>
        <position position="364"/>
    </location>
</feature>
<name>A0A523UMI4_UNCT6</name>
<accession>A0A523UMI4</accession>
<dbReference type="Pfam" id="PF03051">
    <property type="entry name" value="Peptidase_C1_2"/>
    <property type="match status" value="1"/>
</dbReference>
<organism evidence="6 7">
    <name type="scientific">candidate division TA06 bacterium</name>
    <dbReference type="NCBI Taxonomy" id="2250710"/>
    <lineage>
        <taxon>Bacteria</taxon>
        <taxon>Bacteria division TA06</taxon>
    </lineage>
</organism>
<dbReference type="PIRSF" id="PIRSF005700">
    <property type="entry name" value="PepC"/>
    <property type="match status" value="1"/>
</dbReference>
<evidence type="ECO:0000256" key="2">
    <source>
        <dbReference type="ARBA" id="ARBA00022801"/>
    </source>
</evidence>
<dbReference type="CDD" id="cd00585">
    <property type="entry name" value="Peptidase_C1B"/>
    <property type="match status" value="1"/>
</dbReference>
<comment type="similarity">
    <text evidence="4">Belongs to the peptidase C1 family.</text>
</comment>
<evidence type="ECO:0000256" key="5">
    <source>
        <dbReference type="PIRSR" id="PIRSR005700-1"/>
    </source>
</evidence>
<dbReference type="InterPro" id="IPR000169">
    <property type="entry name" value="Pept_cys_AS"/>
</dbReference>
<evidence type="ECO:0000313" key="6">
    <source>
        <dbReference type="EMBL" id="TET43740.1"/>
    </source>
</evidence>
<dbReference type="InterPro" id="IPR004134">
    <property type="entry name" value="Peptidase_C1B"/>
</dbReference>
<keyword evidence="3 4" id="KW-0788">Thiol protease</keyword>
<evidence type="ECO:0000256" key="4">
    <source>
        <dbReference type="PIRNR" id="PIRNR005700"/>
    </source>
</evidence>
<dbReference type="GO" id="GO:0006508">
    <property type="term" value="P:proteolysis"/>
    <property type="evidence" value="ECO:0007669"/>
    <property type="project" value="UniProtKB-KW"/>
</dbReference>
<dbReference type="SUPFAM" id="SSF54001">
    <property type="entry name" value="Cysteine proteinases"/>
    <property type="match status" value="1"/>
</dbReference>
<feature type="active site" evidence="5">
    <location>
        <position position="386"/>
    </location>
</feature>
<dbReference type="EMBL" id="SOJN01000148">
    <property type="protein sequence ID" value="TET43740.1"/>
    <property type="molecule type" value="Genomic_DNA"/>
</dbReference>
<evidence type="ECO:0000256" key="1">
    <source>
        <dbReference type="ARBA" id="ARBA00022670"/>
    </source>
</evidence>
<dbReference type="PROSITE" id="PS00639">
    <property type="entry name" value="THIOL_PROTEASE_HIS"/>
    <property type="match status" value="1"/>
</dbReference>
<dbReference type="PROSITE" id="PS00139">
    <property type="entry name" value="THIOL_PROTEASE_CYS"/>
    <property type="match status" value="1"/>
</dbReference>
<dbReference type="GO" id="GO:0070005">
    <property type="term" value="F:cysteine-type aminopeptidase activity"/>
    <property type="evidence" value="ECO:0007669"/>
    <property type="project" value="InterPro"/>
</dbReference>
<keyword evidence="2 4" id="KW-0378">Hydrolase</keyword>
<reference evidence="6 7" key="1">
    <citation type="submission" date="2019-03" db="EMBL/GenBank/DDBJ databases">
        <title>Metabolic potential of uncultured bacteria and archaea associated with petroleum seepage in deep-sea sediments.</title>
        <authorList>
            <person name="Dong X."/>
            <person name="Hubert C."/>
        </authorList>
    </citation>
    <scope>NUCLEOTIDE SEQUENCE [LARGE SCALE GENOMIC DNA]</scope>
    <source>
        <strain evidence="6">E44_bin18</strain>
    </source>
</reference>
<dbReference type="GO" id="GO:0005737">
    <property type="term" value="C:cytoplasm"/>
    <property type="evidence" value="ECO:0007669"/>
    <property type="project" value="TreeGrafter"/>
</dbReference>
<dbReference type="GO" id="GO:0043418">
    <property type="term" value="P:homocysteine catabolic process"/>
    <property type="evidence" value="ECO:0007669"/>
    <property type="project" value="TreeGrafter"/>
</dbReference>